<organism evidence="15 16">
    <name type="scientific">Epilithonimonas hungarica</name>
    <dbReference type="NCBI Taxonomy" id="454006"/>
    <lineage>
        <taxon>Bacteria</taxon>
        <taxon>Pseudomonadati</taxon>
        <taxon>Bacteroidota</taxon>
        <taxon>Flavobacteriia</taxon>
        <taxon>Flavobacteriales</taxon>
        <taxon>Weeksellaceae</taxon>
        <taxon>Chryseobacterium group</taxon>
        <taxon>Epilithonimonas</taxon>
    </lineage>
</organism>
<dbReference type="PANTHER" id="PTHR23117">
    <property type="entry name" value="GUANYLATE KINASE-RELATED"/>
    <property type="match status" value="1"/>
</dbReference>
<feature type="binding site" evidence="13">
    <location>
        <begin position="11"/>
        <end position="18"/>
    </location>
    <ligand>
        <name>ATP</name>
        <dbReference type="ChEBI" id="CHEBI:30616"/>
    </ligand>
</feature>
<evidence type="ECO:0000256" key="11">
    <source>
        <dbReference type="ARBA" id="ARBA00030128"/>
    </source>
</evidence>
<dbReference type="PROSITE" id="PS00856">
    <property type="entry name" value="GUANYLATE_KINASE_1"/>
    <property type="match status" value="1"/>
</dbReference>
<dbReference type="GO" id="GO:0005524">
    <property type="term" value="F:ATP binding"/>
    <property type="evidence" value="ECO:0007669"/>
    <property type="project" value="UniProtKB-UniRule"/>
</dbReference>
<evidence type="ECO:0000256" key="10">
    <source>
        <dbReference type="ARBA" id="ARBA00022840"/>
    </source>
</evidence>
<dbReference type="PANTHER" id="PTHR23117:SF13">
    <property type="entry name" value="GUANYLATE KINASE"/>
    <property type="match status" value="1"/>
</dbReference>
<sequence>MMKEKVIIFSAPSGSGKTTLVKHGLSVVPQLSFSISATTRQPRGEEQHAKDYYFLTPEEFRTKISKDEFVEFEEVYTDKYYGTLKSEVERIWKEGKVVIFDVDVKGGIRLKEIFGDKALSIFVMPPSISELEQRLIKRNTDCAETIKTRVEKAGEEMTYQKHFDKIIVNTDLDKAKAEVEKIINNFINE</sequence>
<dbReference type="CDD" id="cd00071">
    <property type="entry name" value="GMPK"/>
    <property type="match status" value="1"/>
</dbReference>
<evidence type="ECO:0000259" key="14">
    <source>
        <dbReference type="PROSITE" id="PS50052"/>
    </source>
</evidence>
<dbReference type="Gene3D" id="3.40.50.300">
    <property type="entry name" value="P-loop containing nucleotide triphosphate hydrolases"/>
    <property type="match status" value="1"/>
</dbReference>
<evidence type="ECO:0000256" key="4">
    <source>
        <dbReference type="ARBA" id="ARBA00012961"/>
    </source>
</evidence>
<comment type="similarity">
    <text evidence="3 13">Belongs to the guanylate kinase family.</text>
</comment>
<evidence type="ECO:0000256" key="7">
    <source>
        <dbReference type="ARBA" id="ARBA00022679"/>
    </source>
</evidence>
<name>A0A1G7GP55_9FLAO</name>
<evidence type="ECO:0000256" key="12">
    <source>
        <dbReference type="ARBA" id="ARBA00048594"/>
    </source>
</evidence>
<dbReference type="HAMAP" id="MF_00328">
    <property type="entry name" value="Guanylate_kinase"/>
    <property type="match status" value="1"/>
</dbReference>
<dbReference type="GO" id="GO:0004385">
    <property type="term" value="F:GMP kinase activity"/>
    <property type="evidence" value="ECO:0007669"/>
    <property type="project" value="UniProtKB-UniRule"/>
</dbReference>
<dbReference type="EC" id="2.7.4.8" evidence="4 13"/>
<keyword evidence="8 13" id="KW-0547">Nucleotide-binding</keyword>
<evidence type="ECO:0000256" key="3">
    <source>
        <dbReference type="ARBA" id="ARBA00005790"/>
    </source>
</evidence>
<evidence type="ECO:0000256" key="8">
    <source>
        <dbReference type="ARBA" id="ARBA00022741"/>
    </source>
</evidence>
<protein>
    <recommendedName>
        <fullName evidence="5 13">Guanylate kinase</fullName>
        <ecNumber evidence="4 13">2.7.4.8</ecNumber>
    </recommendedName>
    <alternativeName>
        <fullName evidence="11 13">GMP kinase</fullName>
    </alternativeName>
</protein>
<evidence type="ECO:0000313" key="16">
    <source>
        <dbReference type="Proteomes" id="UP000199203"/>
    </source>
</evidence>
<dbReference type="Gene3D" id="3.30.63.10">
    <property type="entry name" value="Guanylate Kinase phosphate binding domain"/>
    <property type="match status" value="1"/>
</dbReference>
<accession>A0A1G7GP55</accession>
<evidence type="ECO:0000256" key="6">
    <source>
        <dbReference type="ARBA" id="ARBA00022490"/>
    </source>
</evidence>
<keyword evidence="9 13" id="KW-0418">Kinase</keyword>
<dbReference type="Pfam" id="PF00625">
    <property type="entry name" value="Guanylate_kin"/>
    <property type="match status" value="1"/>
</dbReference>
<gene>
    <name evidence="13" type="primary">gmk</name>
    <name evidence="15" type="ORF">SAMN05421825_0528</name>
</gene>
<keyword evidence="6 13" id="KW-0963">Cytoplasm</keyword>
<evidence type="ECO:0000256" key="9">
    <source>
        <dbReference type="ARBA" id="ARBA00022777"/>
    </source>
</evidence>
<dbReference type="PROSITE" id="PS50052">
    <property type="entry name" value="GUANYLATE_KINASE_2"/>
    <property type="match status" value="1"/>
</dbReference>
<comment type="subcellular location">
    <subcellularLocation>
        <location evidence="2 13">Cytoplasm</location>
    </subcellularLocation>
</comment>
<dbReference type="SUPFAM" id="SSF52540">
    <property type="entry name" value="P-loop containing nucleoside triphosphate hydrolases"/>
    <property type="match status" value="1"/>
</dbReference>
<evidence type="ECO:0000256" key="2">
    <source>
        <dbReference type="ARBA" id="ARBA00004496"/>
    </source>
</evidence>
<dbReference type="STRING" id="454006.SAMN05421825_0528"/>
<dbReference type="InterPro" id="IPR008145">
    <property type="entry name" value="GK/Ca_channel_bsu"/>
</dbReference>
<evidence type="ECO:0000256" key="13">
    <source>
        <dbReference type="HAMAP-Rule" id="MF_00328"/>
    </source>
</evidence>
<evidence type="ECO:0000256" key="1">
    <source>
        <dbReference type="ARBA" id="ARBA00003531"/>
    </source>
</evidence>
<dbReference type="InterPro" id="IPR017665">
    <property type="entry name" value="Guanylate_kinase"/>
</dbReference>
<comment type="function">
    <text evidence="1 13">Essential for recycling GMP and indirectly, cGMP.</text>
</comment>
<dbReference type="NCBIfam" id="TIGR03263">
    <property type="entry name" value="guanyl_kin"/>
    <property type="match status" value="1"/>
</dbReference>
<keyword evidence="10 13" id="KW-0067">ATP-binding</keyword>
<dbReference type="FunFam" id="3.30.63.10:FF:000005">
    <property type="entry name" value="Guanylate kinase"/>
    <property type="match status" value="1"/>
</dbReference>
<reference evidence="16" key="1">
    <citation type="submission" date="2016-10" db="EMBL/GenBank/DDBJ databases">
        <authorList>
            <person name="Varghese N."/>
            <person name="Submissions S."/>
        </authorList>
    </citation>
    <scope>NUCLEOTIDE SEQUENCE [LARGE SCALE GENOMIC DNA]</scope>
    <source>
        <strain evidence="16">DSM 19684</strain>
    </source>
</reference>
<evidence type="ECO:0000313" key="15">
    <source>
        <dbReference type="EMBL" id="SDE89843.1"/>
    </source>
</evidence>
<dbReference type="InterPro" id="IPR027417">
    <property type="entry name" value="P-loop_NTPase"/>
</dbReference>
<feature type="domain" description="Guanylate kinase-like" evidence="14">
    <location>
        <begin position="4"/>
        <end position="184"/>
    </location>
</feature>
<proteinExistence type="inferred from homology"/>
<comment type="catalytic activity">
    <reaction evidence="12 13">
        <text>GMP + ATP = GDP + ADP</text>
        <dbReference type="Rhea" id="RHEA:20780"/>
        <dbReference type="ChEBI" id="CHEBI:30616"/>
        <dbReference type="ChEBI" id="CHEBI:58115"/>
        <dbReference type="ChEBI" id="CHEBI:58189"/>
        <dbReference type="ChEBI" id="CHEBI:456216"/>
        <dbReference type="EC" id="2.7.4.8"/>
    </reaction>
</comment>
<keyword evidence="16" id="KW-1185">Reference proteome</keyword>
<dbReference type="EMBL" id="FNBH01000001">
    <property type="protein sequence ID" value="SDE89843.1"/>
    <property type="molecule type" value="Genomic_DNA"/>
</dbReference>
<dbReference type="Proteomes" id="UP000199203">
    <property type="component" value="Unassembled WGS sequence"/>
</dbReference>
<dbReference type="AlphaFoldDB" id="A0A1G7GP55"/>
<evidence type="ECO:0000256" key="5">
    <source>
        <dbReference type="ARBA" id="ARBA00016296"/>
    </source>
</evidence>
<dbReference type="GO" id="GO:0005829">
    <property type="term" value="C:cytosol"/>
    <property type="evidence" value="ECO:0007669"/>
    <property type="project" value="TreeGrafter"/>
</dbReference>
<dbReference type="InterPro" id="IPR008144">
    <property type="entry name" value="Guanylate_kin-like_dom"/>
</dbReference>
<keyword evidence="7 13" id="KW-0808">Transferase</keyword>
<dbReference type="SMART" id="SM00072">
    <property type="entry name" value="GuKc"/>
    <property type="match status" value="1"/>
</dbReference>
<dbReference type="InterPro" id="IPR020590">
    <property type="entry name" value="Guanylate_kinase_CS"/>
</dbReference>